<evidence type="ECO:0000313" key="2">
    <source>
        <dbReference type="Proteomes" id="UP000201129"/>
    </source>
</evidence>
<proteinExistence type="predicted"/>
<sequence>MHQLQTFICLLMVSLLRLKNHRRLKMNLKLILPIKKITLGDKEISIPKLGLKHQKLVKDEKDPYKALHILMNSIYKGLSAAETDFAALHLLEFNGRLKSKVTKDGFTYNLNDLYICQRLEFQFQGKTFKFKSHEPFQTFGPVDSVLQSLYLGDDVPDFLDMPAFVATWADDITSTVAIPGPNGPIKGLLKIMDILNEERI</sequence>
<dbReference type="EMBL" id="HM071924">
    <property type="protein sequence ID" value="ADI55512.1"/>
    <property type="molecule type" value="Genomic_DNA"/>
</dbReference>
<dbReference type="KEGG" id="vg:9384487"/>
<reference evidence="1 2" key="1">
    <citation type="journal article" date="2011" name="Arch. Virol.">
        <title>The complete genome sequence of a novel T4-like bacteriophage, IME08.</title>
        <authorList>
            <person name="Jiang H."/>
            <person name="Jiang X."/>
            <person name="Wang S."/>
            <person name="Li C."/>
            <person name="Chen B."/>
            <person name="An X."/>
            <person name="Mi Z."/>
            <person name="Chen J."/>
            <person name="Tong Y."/>
        </authorList>
    </citation>
    <scope>NUCLEOTIDE SEQUENCE [LARGE SCALE GENOMIC DNA]</scope>
</reference>
<dbReference type="GeneID" id="9384487"/>
<dbReference type="InterPro" id="IPR024342">
    <property type="entry name" value="Phage_T4_Gp28"/>
</dbReference>
<evidence type="ECO:0000313" key="1">
    <source>
        <dbReference type="EMBL" id="ADI55512.1"/>
    </source>
</evidence>
<dbReference type="Proteomes" id="UP000201129">
    <property type="component" value="Segment"/>
</dbReference>
<gene>
    <name evidence="1" type="primary">28</name>
</gene>
<name>D7RMJ6_9CAUD</name>
<reference evidence="1 2" key="2">
    <citation type="journal article" date="2011" name="Virol. J.">
        <title>Sequence characteristics of T4-like bacteriophage IME08 benome termini revealed by high throughput sequencing.</title>
        <authorList>
            <person name="Jiang X."/>
            <person name="Jiang H."/>
            <person name="Li C."/>
            <person name="Wang S."/>
            <person name="Mi Z."/>
            <person name="An X."/>
            <person name="Chen J."/>
            <person name="Tong Y."/>
        </authorList>
    </citation>
    <scope>NUCLEOTIDE SEQUENCE [LARGE SCALE GENOMIC DNA]</scope>
</reference>
<protein>
    <submittedName>
        <fullName evidence="1">Gp28 baseplate hub distal subunit</fullName>
    </submittedName>
</protein>
<accession>D7RMJ6</accession>
<dbReference type="Pfam" id="PF11110">
    <property type="entry name" value="Phage_hub_GP28"/>
    <property type="match status" value="1"/>
</dbReference>
<dbReference type="RefSeq" id="YP_003734333.1">
    <property type="nucleotide sequence ID" value="NC_014260.1"/>
</dbReference>
<dbReference type="OrthoDB" id="20033at10239"/>
<organism evidence="1 2">
    <name type="scientific">Escherichia phage IME08</name>
    <dbReference type="NCBI Taxonomy" id="698728"/>
    <lineage>
        <taxon>Viruses</taxon>
        <taxon>Duplodnaviria</taxon>
        <taxon>Heunggongvirae</taxon>
        <taxon>Uroviricota</taxon>
        <taxon>Caudoviricetes</taxon>
        <taxon>Pantevenvirales</taxon>
        <taxon>Straboviridae</taxon>
        <taxon>Tevenvirinae</taxon>
        <taxon>Dhakavirus</taxon>
        <taxon>Dhakavirus ime08</taxon>
    </lineage>
</organism>
<keyword evidence="2" id="KW-1185">Reference proteome</keyword>